<keyword evidence="4 6" id="KW-0928">Hypersensitive response elicitation</keyword>
<comment type="caution">
    <text evidence="9">The sequence shown here is derived from an EMBL/GenBank/DDBJ whole genome shotgun (WGS) entry which is preliminary data.</text>
</comment>
<dbReference type="Proteomes" id="UP000285883">
    <property type="component" value="Unassembled WGS sequence"/>
</dbReference>
<organism evidence="9 12">
    <name type="scientific">Phytophthora kernoviae</name>
    <dbReference type="NCBI Taxonomy" id="325452"/>
    <lineage>
        <taxon>Eukaryota</taxon>
        <taxon>Sar</taxon>
        <taxon>Stramenopiles</taxon>
        <taxon>Oomycota</taxon>
        <taxon>Peronosporomycetes</taxon>
        <taxon>Peronosporales</taxon>
        <taxon>Peronosporaceae</taxon>
        <taxon>Phytophthora</taxon>
    </lineage>
</organism>
<evidence type="ECO:0000313" key="7">
    <source>
        <dbReference type="EMBL" id="KAG2504191.1"/>
    </source>
</evidence>
<gene>
    <name evidence="9" type="ORF">BBI17_009147</name>
    <name evidence="10" type="ORF">BBO99_00009131</name>
    <name evidence="8" type="ORF">JM16_008991</name>
    <name evidence="7" type="ORF">JM18_009587</name>
</gene>
<evidence type="ECO:0000256" key="1">
    <source>
        <dbReference type="ARBA" id="ARBA00004613"/>
    </source>
</evidence>
<reference evidence="11 12" key="2">
    <citation type="submission" date="2018-07" db="EMBL/GenBank/DDBJ databases">
        <title>Genome sequencing of oomycete isolates from Chile give support for New Zealand origin for Phytophthora kernoviae and make available the first Nothophytophthora sp. genome.</title>
        <authorList>
            <person name="Studholme D.J."/>
            <person name="Sanfuentes E."/>
            <person name="Panda P."/>
            <person name="Hill R."/>
            <person name="Sambles C."/>
            <person name="Grant M."/>
            <person name="Williams N.M."/>
            <person name="Mcdougal R.L."/>
        </authorList>
    </citation>
    <scope>NUCLEOTIDE SEQUENCE [LARGE SCALE GENOMIC DNA]</scope>
    <source>
        <strain evidence="9">Chile2</strain>
        <strain evidence="10">Chile4</strain>
    </source>
</reference>
<dbReference type="Gene3D" id="1.10.239.10">
    <property type="entry name" value="Elicitin domain"/>
    <property type="match status" value="1"/>
</dbReference>
<dbReference type="Proteomes" id="UP000285624">
    <property type="component" value="Unassembled WGS sequence"/>
</dbReference>
<evidence type="ECO:0000313" key="8">
    <source>
        <dbReference type="EMBL" id="KAG2507354.1"/>
    </source>
</evidence>
<evidence type="ECO:0000256" key="5">
    <source>
        <dbReference type="ARBA" id="ARBA00023157"/>
    </source>
</evidence>
<sequence>MCASTACHTMIEKIVALDPPDCDLTMPTSSLTTNVYEYANGFESKYTSLSPSA</sequence>
<dbReference type="Pfam" id="PF00964">
    <property type="entry name" value="Elicitin"/>
    <property type="match status" value="1"/>
</dbReference>
<dbReference type="Proteomes" id="UP000792063">
    <property type="component" value="Unassembled WGS sequence"/>
</dbReference>
<evidence type="ECO:0000256" key="4">
    <source>
        <dbReference type="ARBA" id="ARBA00022978"/>
    </source>
</evidence>
<proteinExistence type="inferred from homology"/>
<dbReference type="SUPFAM" id="SSF48647">
    <property type="entry name" value="Fungal elicitin"/>
    <property type="match status" value="1"/>
</dbReference>
<keyword evidence="3 6" id="KW-0964">Secreted</keyword>
<evidence type="ECO:0000256" key="6">
    <source>
        <dbReference type="RuleBase" id="RU368111"/>
    </source>
</evidence>
<keyword evidence="11" id="KW-1185">Reference proteome</keyword>
<name>A0A3R7JXU5_9STRA</name>
<reference evidence="7" key="3">
    <citation type="submission" date="2020-06" db="EMBL/GenBank/DDBJ databases">
        <authorList>
            <person name="Studholme D.J."/>
        </authorList>
    </citation>
    <scope>NUCLEOTIDE SEQUENCE</scope>
    <source>
        <strain evidence="8">NZFS 2646</strain>
        <strain evidence="7">NZFS 3630</strain>
    </source>
</reference>
<protein>
    <recommendedName>
        <fullName evidence="6">Elicitin</fullName>
    </recommendedName>
</protein>
<dbReference type="EMBL" id="MBDN02000626">
    <property type="protein sequence ID" value="RLN74017.1"/>
    <property type="molecule type" value="Genomic_DNA"/>
</dbReference>
<dbReference type="EMBL" id="JPWV03000618">
    <property type="protein sequence ID" value="KAG2507354.1"/>
    <property type="molecule type" value="Genomic_DNA"/>
</dbReference>
<evidence type="ECO:0000313" key="9">
    <source>
        <dbReference type="EMBL" id="RLN32019.1"/>
    </source>
</evidence>
<dbReference type="AlphaFoldDB" id="A0A3R7JXU5"/>
<reference evidence="7" key="1">
    <citation type="journal article" date="2015" name="Genom Data">
        <title>Genome sequences of six Phytophthora species associated with forests in New Zealand.</title>
        <authorList>
            <person name="Studholme D.J."/>
            <person name="McDougal R.L."/>
            <person name="Sambles C."/>
            <person name="Hansen E."/>
            <person name="Hardy G."/>
            <person name="Grant M."/>
            <person name="Ganley R.J."/>
            <person name="Williams N.M."/>
        </authorList>
    </citation>
    <scope>NUCLEOTIDE SEQUENCE</scope>
    <source>
        <strain evidence="8">NZFS 2646</strain>
        <strain evidence="7">NZFS 3630</strain>
    </source>
</reference>
<evidence type="ECO:0000313" key="12">
    <source>
        <dbReference type="Proteomes" id="UP000285883"/>
    </source>
</evidence>
<dbReference type="EMBL" id="JPWU03000951">
    <property type="protein sequence ID" value="KAG2504191.1"/>
    <property type="molecule type" value="Genomic_DNA"/>
</dbReference>
<dbReference type="GO" id="GO:0052040">
    <property type="term" value="P:symbiont-mediated perturbation of host programmed cell death"/>
    <property type="evidence" value="ECO:0007669"/>
    <property type="project" value="UniProtKB-UniRule"/>
</dbReference>
<dbReference type="Proteomes" id="UP000785171">
    <property type="component" value="Unassembled WGS sequence"/>
</dbReference>
<dbReference type="InterPro" id="IPR002200">
    <property type="entry name" value="Elicitin"/>
</dbReference>
<dbReference type="InterPro" id="IPR036470">
    <property type="entry name" value="Elicitin_sf"/>
</dbReference>
<evidence type="ECO:0000313" key="10">
    <source>
        <dbReference type="EMBL" id="RLN74017.1"/>
    </source>
</evidence>
<dbReference type="EMBL" id="MAYM02000894">
    <property type="protein sequence ID" value="RLN32019.1"/>
    <property type="molecule type" value="Genomic_DNA"/>
</dbReference>
<comment type="similarity">
    <text evidence="2 6">Belongs to the elicitin family.</text>
</comment>
<evidence type="ECO:0000313" key="11">
    <source>
        <dbReference type="Proteomes" id="UP000285624"/>
    </source>
</evidence>
<evidence type="ECO:0000256" key="3">
    <source>
        <dbReference type="ARBA" id="ARBA00022525"/>
    </source>
</evidence>
<keyword evidence="5 6" id="KW-1015">Disulfide bond</keyword>
<evidence type="ECO:0000256" key="2">
    <source>
        <dbReference type="ARBA" id="ARBA00009544"/>
    </source>
</evidence>
<accession>A0A3R7JXU5</accession>
<dbReference type="GO" id="GO:0005576">
    <property type="term" value="C:extracellular region"/>
    <property type="evidence" value="ECO:0007669"/>
    <property type="project" value="UniProtKB-SubCell"/>
</dbReference>
<comment type="subcellular location">
    <subcellularLocation>
        <location evidence="1 6">Secreted</location>
    </subcellularLocation>
</comment>
<comment type="function">
    <text evidence="6">Induces local and distal defense responses (incompatible hypersensitive reaction) in plants from the solanaceae and cruciferae families. Elicits leaf necrosis and causes the accumulation of pathogenesis-related proteins. Might interact with the lipidic molecules of the plasma membrane.</text>
</comment>